<gene>
    <name evidence="1" type="ORF">GALL_278670</name>
</gene>
<organism evidence="1">
    <name type="scientific">mine drainage metagenome</name>
    <dbReference type="NCBI Taxonomy" id="410659"/>
    <lineage>
        <taxon>unclassified sequences</taxon>
        <taxon>metagenomes</taxon>
        <taxon>ecological metagenomes</taxon>
    </lineage>
</organism>
<comment type="caution">
    <text evidence="1">The sequence shown here is derived from an EMBL/GenBank/DDBJ whole genome shotgun (WGS) entry which is preliminary data.</text>
</comment>
<accession>A0A1J5RDP0</accession>
<protein>
    <submittedName>
        <fullName evidence="1">Uncharacterized protein</fullName>
    </submittedName>
</protein>
<evidence type="ECO:0000313" key="1">
    <source>
        <dbReference type="EMBL" id="OIQ90236.1"/>
    </source>
</evidence>
<dbReference type="EMBL" id="MLJW01000299">
    <property type="protein sequence ID" value="OIQ90236.1"/>
    <property type="molecule type" value="Genomic_DNA"/>
</dbReference>
<sequence>MKAWTRHLLIVMLILLPLRGWAQAVMAGTMDMPQASCASMSMDADPATPMTPAHEAMQMPAADPGPAHQACADHEHQLCVVCNMAAASVSALFMPQSGQVQVPRPAAACTSWDSADPRALLRPPRL</sequence>
<dbReference type="AlphaFoldDB" id="A0A1J5RDP0"/>
<proteinExistence type="predicted"/>
<name>A0A1J5RDP0_9ZZZZ</name>
<reference evidence="1" key="1">
    <citation type="submission" date="2016-10" db="EMBL/GenBank/DDBJ databases">
        <title>Sequence of Gallionella enrichment culture.</title>
        <authorList>
            <person name="Poehlein A."/>
            <person name="Muehling M."/>
            <person name="Daniel R."/>
        </authorList>
    </citation>
    <scope>NUCLEOTIDE SEQUENCE</scope>
</reference>